<evidence type="ECO:0000313" key="1">
    <source>
        <dbReference type="EMBL" id="SMC19692.1"/>
    </source>
</evidence>
<reference evidence="1 2" key="1">
    <citation type="submission" date="2017-04" db="EMBL/GenBank/DDBJ databases">
        <authorList>
            <person name="Afonso C.L."/>
            <person name="Miller P.J."/>
            <person name="Scott M.A."/>
            <person name="Spackman E."/>
            <person name="Goraichik I."/>
            <person name="Dimitrov K.M."/>
            <person name="Suarez D.L."/>
            <person name="Swayne D.E."/>
        </authorList>
    </citation>
    <scope>NUCLEOTIDE SEQUENCE [LARGE SCALE GENOMIC DNA]</scope>
    <source>
        <strain evidence="1 2">DSM 12555</strain>
    </source>
</reference>
<proteinExistence type="predicted"/>
<organism evidence="1 2">
    <name type="scientific">Clostridium acidisoli DSM 12555</name>
    <dbReference type="NCBI Taxonomy" id="1121291"/>
    <lineage>
        <taxon>Bacteria</taxon>
        <taxon>Bacillati</taxon>
        <taxon>Bacillota</taxon>
        <taxon>Clostridia</taxon>
        <taxon>Eubacteriales</taxon>
        <taxon>Clostridiaceae</taxon>
        <taxon>Clostridium</taxon>
    </lineage>
</organism>
<dbReference type="SUPFAM" id="SSF49777">
    <property type="entry name" value="PEBP-like"/>
    <property type="match status" value="1"/>
</dbReference>
<dbReference type="PANTHER" id="PTHR30289:SF1">
    <property type="entry name" value="PEBP (PHOSPHATIDYLETHANOLAMINE-BINDING PROTEIN) FAMILY PROTEIN"/>
    <property type="match status" value="1"/>
</dbReference>
<accession>A0A1W1X6W9</accession>
<dbReference type="NCBIfam" id="TIGR00481">
    <property type="entry name" value="YbhB/YbcL family Raf kinase inhibitor-like protein"/>
    <property type="match status" value="1"/>
</dbReference>
<dbReference type="STRING" id="1121291.SAMN02745134_00907"/>
<dbReference type="CDD" id="cd00865">
    <property type="entry name" value="PEBP_bact_arch"/>
    <property type="match status" value="1"/>
</dbReference>
<dbReference type="Gene3D" id="3.90.280.10">
    <property type="entry name" value="PEBP-like"/>
    <property type="match status" value="1"/>
</dbReference>
<evidence type="ECO:0000313" key="2">
    <source>
        <dbReference type="Proteomes" id="UP000192468"/>
    </source>
</evidence>
<dbReference type="InterPro" id="IPR005247">
    <property type="entry name" value="YbhB_YbcL/LppC-like"/>
</dbReference>
<gene>
    <name evidence="1" type="ORF">SAMN02745134_00907</name>
</gene>
<keyword evidence="2" id="KW-1185">Reference proteome</keyword>
<protein>
    <recommendedName>
        <fullName evidence="3">Phospholipid-binding protein, PBP family</fullName>
    </recommendedName>
</protein>
<name>A0A1W1X6W9_9CLOT</name>
<dbReference type="RefSeq" id="WP_084114125.1">
    <property type="nucleotide sequence ID" value="NZ_FWXH01000002.1"/>
</dbReference>
<dbReference type="InterPro" id="IPR036610">
    <property type="entry name" value="PEBP-like_sf"/>
</dbReference>
<dbReference type="Pfam" id="PF01161">
    <property type="entry name" value="PBP"/>
    <property type="match status" value="1"/>
</dbReference>
<dbReference type="OrthoDB" id="9797506at2"/>
<dbReference type="Proteomes" id="UP000192468">
    <property type="component" value="Unassembled WGS sequence"/>
</dbReference>
<sequence length="170" mass="19337">MKIKILNLSEGYLADDYSKYAKQELKREGVPFVSFPIEFTNLPNNTKSVALTFIDYDSVPVCGFPWIHWLASDISPKKNILAENSSDINNAEFIQGCNSWISPLANIDNPKIIHQYGGPTPPDKDHDYTLTVYALDKELNLKNGYFLNEFIRASKDHILEKVEITVKGRK</sequence>
<dbReference type="InterPro" id="IPR008914">
    <property type="entry name" value="PEBP"/>
</dbReference>
<evidence type="ECO:0008006" key="3">
    <source>
        <dbReference type="Google" id="ProtNLM"/>
    </source>
</evidence>
<dbReference type="EMBL" id="FWXH01000002">
    <property type="protein sequence ID" value="SMC19692.1"/>
    <property type="molecule type" value="Genomic_DNA"/>
</dbReference>
<dbReference type="AlphaFoldDB" id="A0A1W1X6W9"/>
<dbReference type="PANTHER" id="PTHR30289">
    <property type="entry name" value="UNCHARACTERIZED PROTEIN YBCL-RELATED"/>
    <property type="match status" value="1"/>
</dbReference>